<evidence type="ECO:0000256" key="1">
    <source>
        <dbReference type="ARBA" id="ARBA00004196"/>
    </source>
</evidence>
<evidence type="ECO:0000256" key="5">
    <source>
        <dbReference type="SAM" id="MobiDB-lite"/>
    </source>
</evidence>
<dbReference type="PROSITE" id="PS51257">
    <property type="entry name" value="PROKAR_LIPOPROTEIN"/>
    <property type="match status" value="1"/>
</dbReference>
<dbReference type="Proteomes" id="UP001589738">
    <property type="component" value="Unassembled WGS sequence"/>
</dbReference>
<evidence type="ECO:0000256" key="4">
    <source>
        <dbReference type="ARBA" id="ARBA00022729"/>
    </source>
</evidence>
<keyword evidence="9" id="KW-1185">Reference proteome</keyword>
<dbReference type="RefSeq" id="WP_340902888.1">
    <property type="nucleotide sequence ID" value="NZ_JBHLUU010000022.1"/>
</dbReference>
<evidence type="ECO:0000313" key="9">
    <source>
        <dbReference type="Proteomes" id="UP001589738"/>
    </source>
</evidence>
<name>A0ABV6KPB6_9BACI</name>
<dbReference type="Gene3D" id="3.90.76.10">
    <property type="entry name" value="Dipeptide-binding Protein, Domain 1"/>
    <property type="match status" value="1"/>
</dbReference>
<comment type="subcellular location">
    <subcellularLocation>
        <location evidence="1">Cell envelope</location>
    </subcellularLocation>
</comment>
<dbReference type="InterPro" id="IPR039424">
    <property type="entry name" value="SBP_5"/>
</dbReference>
<feature type="chain" id="PRO_5046437477" evidence="6">
    <location>
        <begin position="22"/>
        <end position="561"/>
    </location>
</feature>
<dbReference type="PIRSF" id="PIRSF002741">
    <property type="entry name" value="MppA"/>
    <property type="match status" value="1"/>
</dbReference>
<dbReference type="SUPFAM" id="SSF53850">
    <property type="entry name" value="Periplasmic binding protein-like II"/>
    <property type="match status" value="1"/>
</dbReference>
<reference evidence="8 9" key="1">
    <citation type="submission" date="2024-09" db="EMBL/GenBank/DDBJ databases">
        <authorList>
            <person name="Sun Q."/>
            <person name="Mori K."/>
        </authorList>
    </citation>
    <scope>NUCLEOTIDE SEQUENCE [LARGE SCALE GENOMIC DNA]</scope>
    <source>
        <strain evidence="8 9">CGMCC 1.9126</strain>
    </source>
</reference>
<dbReference type="Gene3D" id="3.10.105.10">
    <property type="entry name" value="Dipeptide-binding Protein, Domain 3"/>
    <property type="match status" value="1"/>
</dbReference>
<dbReference type="InterPro" id="IPR000914">
    <property type="entry name" value="SBP_5_dom"/>
</dbReference>
<dbReference type="PANTHER" id="PTHR30290:SF10">
    <property type="entry name" value="PERIPLASMIC OLIGOPEPTIDE-BINDING PROTEIN-RELATED"/>
    <property type="match status" value="1"/>
</dbReference>
<evidence type="ECO:0000256" key="6">
    <source>
        <dbReference type="SAM" id="SignalP"/>
    </source>
</evidence>
<evidence type="ECO:0000256" key="3">
    <source>
        <dbReference type="ARBA" id="ARBA00022448"/>
    </source>
</evidence>
<gene>
    <name evidence="8" type="ORF">ACFFHF_07890</name>
</gene>
<sequence length="561" mass="62284">MKKSKFSLLLVLTLVLSMFLAACSGGNKEDEAKTDNDSEATGSELAENQEITVLESAEIPSMDSVLAEDTVGFTMINNVNEGLYRLDQEQNPIPALSDGEPTVSEDGTVYTFKLREAKWSNGDAVTANDFVYAWQRALLPDSASFYGPYIMTGVIKNADKVKAGEVDPSELGIKALSDTELEVTLEKPVPYFKALMAFPTFYPQNQKFVEEKGADFAKNAENLIFNGPFKMTKWDGVAATEWTLEKNEEYWDAENVTLTKINYNTSKDPQAAANAFEAGQADVTPKLSTPAVISQYEGDSRLLTWLEPTEFWLKFNQENEALANKNIRFALSLAFDKDALVNDILQNGSLAANYAVPADFVKHPETGEDFRAANGDLNAFDAEKAKEYWEKGLAELGVESLELNFLGGDTETSKTVDAFLKDQLQNNLPGLTINLESVPFSVRLDREDTQNYDILHAGWGPDYPDAMTFSDLWLTGGGHNKMSFSNAKYDELVKSAQTELADKPAERFEALQEAEKVLFEDAALAGTYQRASNLLVNEKLEGFTYHIFGPEYSWKFAKLNK</sequence>
<protein>
    <submittedName>
        <fullName evidence="8">Peptide ABC transporter substrate-binding protein</fullName>
    </submittedName>
</protein>
<dbReference type="Pfam" id="PF00496">
    <property type="entry name" value="SBP_bac_5"/>
    <property type="match status" value="1"/>
</dbReference>
<evidence type="ECO:0000313" key="8">
    <source>
        <dbReference type="EMBL" id="MFC0475179.1"/>
    </source>
</evidence>
<accession>A0ABV6KPB6</accession>
<proteinExistence type="inferred from homology"/>
<dbReference type="PANTHER" id="PTHR30290">
    <property type="entry name" value="PERIPLASMIC BINDING COMPONENT OF ABC TRANSPORTER"/>
    <property type="match status" value="1"/>
</dbReference>
<feature type="domain" description="Solute-binding protein family 5" evidence="7">
    <location>
        <begin position="92"/>
        <end position="479"/>
    </location>
</feature>
<dbReference type="InterPro" id="IPR030678">
    <property type="entry name" value="Peptide/Ni-bd"/>
</dbReference>
<dbReference type="Gene3D" id="3.40.190.10">
    <property type="entry name" value="Periplasmic binding protein-like II"/>
    <property type="match status" value="1"/>
</dbReference>
<keyword evidence="3" id="KW-0813">Transport</keyword>
<organism evidence="8 9">
    <name type="scientific">Robertmurraya beringensis</name>
    <dbReference type="NCBI Taxonomy" id="641660"/>
    <lineage>
        <taxon>Bacteria</taxon>
        <taxon>Bacillati</taxon>
        <taxon>Bacillota</taxon>
        <taxon>Bacilli</taxon>
        <taxon>Bacillales</taxon>
        <taxon>Bacillaceae</taxon>
        <taxon>Robertmurraya</taxon>
    </lineage>
</organism>
<feature type="signal peptide" evidence="6">
    <location>
        <begin position="1"/>
        <end position="21"/>
    </location>
</feature>
<comment type="similarity">
    <text evidence="2">Belongs to the bacterial solute-binding protein 5 family.</text>
</comment>
<dbReference type="CDD" id="cd08504">
    <property type="entry name" value="PBP2_OppA"/>
    <property type="match status" value="1"/>
</dbReference>
<comment type="caution">
    <text evidence="8">The sequence shown here is derived from an EMBL/GenBank/DDBJ whole genome shotgun (WGS) entry which is preliminary data.</text>
</comment>
<evidence type="ECO:0000256" key="2">
    <source>
        <dbReference type="ARBA" id="ARBA00005695"/>
    </source>
</evidence>
<evidence type="ECO:0000259" key="7">
    <source>
        <dbReference type="Pfam" id="PF00496"/>
    </source>
</evidence>
<keyword evidence="4 6" id="KW-0732">Signal</keyword>
<feature type="compositionally biased region" description="Basic and acidic residues" evidence="5">
    <location>
        <begin position="27"/>
        <end position="36"/>
    </location>
</feature>
<feature type="region of interest" description="Disordered" evidence="5">
    <location>
        <begin position="26"/>
        <end position="45"/>
    </location>
</feature>
<dbReference type="EMBL" id="JBHLUU010000022">
    <property type="protein sequence ID" value="MFC0475179.1"/>
    <property type="molecule type" value="Genomic_DNA"/>
</dbReference>